<dbReference type="FunFam" id="1.10.510.10:FF:000243">
    <property type="entry name" value="mitogen-activated protein kinase kinase kinase 20 isoform X2"/>
    <property type="match status" value="1"/>
</dbReference>
<dbReference type="Pfam" id="PF07647">
    <property type="entry name" value="SAM_2"/>
    <property type="match status" value="1"/>
</dbReference>
<dbReference type="Pfam" id="PF07714">
    <property type="entry name" value="PK_Tyr_Ser-Thr"/>
    <property type="match status" value="1"/>
</dbReference>
<evidence type="ECO:0000259" key="21">
    <source>
        <dbReference type="PROSITE" id="PS50009"/>
    </source>
</evidence>
<dbReference type="Gene3D" id="1.10.840.10">
    <property type="entry name" value="Ras guanine-nucleotide exchange factors catalytic domain"/>
    <property type="match status" value="1"/>
</dbReference>
<dbReference type="FunFam" id="1.10.840.10:FF:000002">
    <property type="entry name" value="Rap guanine nucleotide exchange factor 4"/>
    <property type="match status" value="1"/>
</dbReference>
<feature type="domain" description="Cyclic nucleotide-binding" evidence="23">
    <location>
        <begin position="356"/>
        <end position="457"/>
    </location>
</feature>
<dbReference type="PROSITE" id="PS50042">
    <property type="entry name" value="CNMP_BINDING_3"/>
    <property type="match status" value="2"/>
</dbReference>
<dbReference type="InterPro" id="IPR036388">
    <property type="entry name" value="WH-like_DNA-bd_sf"/>
</dbReference>
<dbReference type="CDD" id="cd00038">
    <property type="entry name" value="CAP_ED"/>
    <property type="match status" value="2"/>
</dbReference>
<dbReference type="InterPro" id="IPR000591">
    <property type="entry name" value="DEP_dom"/>
</dbReference>
<dbReference type="SUPFAM" id="SSF56112">
    <property type="entry name" value="Protein kinase-like (PK-like)"/>
    <property type="match status" value="1"/>
</dbReference>
<dbReference type="GO" id="GO:0007265">
    <property type="term" value="P:Ras protein signal transduction"/>
    <property type="evidence" value="ECO:0007669"/>
    <property type="project" value="TreeGrafter"/>
</dbReference>
<keyword evidence="11" id="KW-0472">Membrane</keyword>
<dbReference type="SMART" id="SM00049">
    <property type="entry name" value="DEP"/>
    <property type="match status" value="1"/>
</dbReference>
<evidence type="ECO:0000256" key="12">
    <source>
        <dbReference type="ARBA" id="ARBA00023149"/>
    </source>
</evidence>
<dbReference type="Gene3D" id="3.30.200.20">
    <property type="entry name" value="Phosphorylase Kinase, domain 1"/>
    <property type="match status" value="1"/>
</dbReference>
<dbReference type="GO" id="GO:0005085">
    <property type="term" value="F:guanyl-nucleotide exchange factor activity"/>
    <property type="evidence" value="ECO:0007669"/>
    <property type="project" value="UniProtKB-KW"/>
</dbReference>
<dbReference type="FunFam" id="1.20.870.10:FF:000005">
    <property type="entry name" value="Rap guanine nucleotide exchange factor 4"/>
    <property type="match status" value="1"/>
</dbReference>
<dbReference type="GO" id="GO:0005524">
    <property type="term" value="F:ATP binding"/>
    <property type="evidence" value="ECO:0007669"/>
    <property type="project" value="InterPro"/>
</dbReference>
<dbReference type="InterPro" id="IPR008271">
    <property type="entry name" value="Ser/Thr_kinase_AS"/>
</dbReference>
<dbReference type="GO" id="GO:0007186">
    <property type="term" value="P:G protein-coupled receptor signaling pathway"/>
    <property type="evidence" value="ECO:0007669"/>
    <property type="project" value="UniProtKB-ARBA"/>
</dbReference>
<feature type="compositionally biased region" description="Polar residues" evidence="20">
    <location>
        <begin position="1914"/>
        <end position="1926"/>
    </location>
</feature>
<dbReference type="InterPro" id="IPR000719">
    <property type="entry name" value="Prot_kinase_dom"/>
</dbReference>
<keyword evidence="4" id="KW-0963">Cytoplasm</keyword>
<dbReference type="PANTHER" id="PTHR23113:SF175">
    <property type="entry name" value="RAP GUANINE NUCLEOTIDE EXCHANGE FACTOR 4"/>
    <property type="match status" value="1"/>
</dbReference>
<dbReference type="Gene3D" id="1.10.510.10">
    <property type="entry name" value="Transferase(Phosphotransferase) domain 1"/>
    <property type="match status" value="1"/>
</dbReference>
<dbReference type="GO" id="GO:0050796">
    <property type="term" value="P:regulation of insulin secretion"/>
    <property type="evidence" value="ECO:0007669"/>
    <property type="project" value="UniProtKB-ARBA"/>
</dbReference>
<dbReference type="InterPro" id="IPR001660">
    <property type="entry name" value="SAM"/>
</dbReference>
<evidence type="ECO:0000259" key="22">
    <source>
        <dbReference type="PROSITE" id="PS50011"/>
    </source>
</evidence>
<feature type="domain" description="N-terminal Ras-GEF" evidence="26">
    <location>
        <begin position="496"/>
        <end position="633"/>
    </location>
</feature>
<dbReference type="Pfam" id="PF00618">
    <property type="entry name" value="RasGEF_N"/>
    <property type="match status" value="1"/>
</dbReference>
<evidence type="ECO:0000256" key="2">
    <source>
        <dbReference type="ARBA" id="ARBA00004496"/>
    </source>
</evidence>
<reference evidence="27 28" key="1">
    <citation type="submission" date="2020-12" db="EMBL/GenBank/DDBJ databases">
        <title>De novo assembly of Tibetan sheep genome.</title>
        <authorList>
            <person name="Li X."/>
        </authorList>
    </citation>
    <scope>NUCLEOTIDE SEQUENCE [LARGE SCALE GENOMIC DNA]</scope>
    <source>
        <tissue evidence="27">Heart</tissue>
    </source>
</reference>
<keyword evidence="10" id="KW-0142">cGMP-binding</keyword>
<dbReference type="InterPro" id="IPR014710">
    <property type="entry name" value="RmlC-like_jellyroll"/>
</dbReference>
<evidence type="ECO:0000256" key="9">
    <source>
        <dbReference type="ARBA" id="ARBA00022741"/>
    </source>
</evidence>
<evidence type="ECO:0000259" key="26">
    <source>
        <dbReference type="PROSITE" id="PS50212"/>
    </source>
</evidence>
<evidence type="ECO:0000313" key="27">
    <source>
        <dbReference type="EMBL" id="KAG5213732.1"/>
    </source>
</evidence>
<dbReference type="GO" id="GO:0030553">
    <property type="term" value="F:cGMP binding"/>
    <property type="evidence" value="ECO:0007669"/>
    <property type="project" value="UniProtKB-KW"/>
</dbReference>
<dbReference type="FunFam" id="3.10.20.90:FF:000038">
    <property type="entry name" value="Rap guanine nucleotide exchange factor 4"/>
    <property type="match status" value="1"/>
</dbReference>
<dbReference type="FunFam" id="1.10.8.1240:FF:000001">
    <property type="entry name" value="Rap guanine nucleotide exchange factor (GEF) 4"/>
    <property type="match status" value="1"/>
</dbReference>
<proteinExistence type="predicted"/>
<dbReference type="Gene3D" id="2.60.120.10">
    <property type="entry name" value="Jelly Rolls"/>
    <property type="match status" value="2"/>
</dbReference>
<keyword evidence="7 18" id="KW-0344">Guanine-nucleotide releasing factor</keyword>
<dbReference type="CDD" id="cd04437">
    <property type="entry name" value="DEP_Epac"/>
    <property type="match status" value="1"/>
</dbReference>
<name>A0A836AM25_SHEEP</name>
<dbReference type="Gene3D" id="1.10.150.50">
    <property type="entry name" value="Transcription Factor, Ets-1"/>
    <property type="match status" value="1"/>
</dbReference>
<dbReference type="InterPro" id="IPR001245">
    <property type="entry name" value="Ser-Thr/Tyr_kinase_cat_dom"/>
</dbReference>
<evidence type="ECO:0000256" key="3">
    <source>
        <dbReference type="ARBA" id="ARBA00022483"/>
    </source>
</evidence>
<feature type="domain" description="Cyclic nucleotide-binding" evidence="23">
    <location>
        <begin position="43"/>
        <end position="146"/>
    </location>
</feature>
<dbReference type="GO" id="GO:0005737">
    <property type="term" value="C:cytoplasm"/>
    <property type="evidence" value="ECO:0007669"/>
    <property type="project" value="UniProtKB-SubCell"/>
</dbReference>
<dbReference type="CDD" id="cd00155">
    <property type="entry name" value="RasGEF"/>
    <property type="match status" value="1"/>
</dbReference>
<dbReference type="InterPro" id="IPR036390">
    <property type="entry name" value="WH_DNA-bd_sf"/>
</dbReference>
<dbReference type="PROSITE" id="PS50011">
    <property type="entry name" value="PROTEIN_KINASE_DOM"/>
    <property type="match status" value="1"/>
</dbReference>
<keyword evidence="12" id="KW-0114">cAMP</keyword>
<dbReference type="InterPro" id="IPR001895">
    <property type="entry name" value="RASGEF_cat_dom"/>
</dbReference>
<dbReference type="InterPro" id="IPR036964">
    <property type="entry name" value="RASGEF_cat_dom_sf"/>
</dbReference>
<dbReference type="InterPro" id="IPR013761">
    <property type="entry name" value="SAM/pointed_sf"/>
</dbReference>
<dbReference type="SUPFAM" id="SSF51206">
    <property type="entry name" value="cAMP-binding domain-like"/>
    <property type="match status" value="2"/>
</dbReference>
<dbReference type="GO" id="GO:0005886">
    <property type="term" value="C:plasma membrane"/>
    <property type="evidence" value="ECO:0007669"/>
    <property type="project" value="TreeGrafter"/>
</dbReference>
<dbReference type="Pfam" id="PF00027">
    <property type="entry name" value="cNMP_binding"/>
    <property type="match status" value="2"/>
</dbReference>
<evidence type="ECO:0000256" key="18">
    <source>
        <dbReference type="PROSITE-ProRule" id="PRU00168"/>
    </source>
</evidence>
<feature type="domain" description="DEP" evidence="25">
    <location>
        <begin position="216"/>
        <end position="291"/>
    </location>
</feature>
<keyword evidence="8" id="KW-0677">Repeat</keyword>
<evidence type="ECO:0000256" key="10">
    <source>
        <dbReference type="ARBA" id="ARBA00022992"/>
    </source>
</evidence>
<dbReference type="PROSITE" id="PS50186">
    <property type="entry name" value="DEP"/>
    <property type="match status" value="1"/>
</dbReference>
<dbReference type="InterPro" id="IPR008937">
    <property type="entry name" value="Ras-like_GEF"/>
</dbReference>
<dbReference type="SUPFAM" id="SSF54236">
    <property type="entry name" value="Ubiquitin-like"/>
    <property type="match status" value="1"/>
</dbReference>
<protein>
    <recommendedName>
        <fullName evidence="14">Rap guanine nucleotide exchange factor 4</fullName>
    </recommendedName>
    <alternativeName>
        <fullName evidence="15">Exchange factor directly activated by cAMP 2</fullName>
    </alternativeName>
    <alternativeName>
        <fullName evidence="16">Exchange protein directly activated by cAMP 2</fullName>
    </alternativeName>
    <alternativeName>
        <fullName evidence="17">cAMP-regulated guanine nucleotide exchange factor II</fullName>
    </alternativeName>
</protein>
<dbReference type="GO" id="GO:0006887">
    <property type="term" value="P:exocytosis"/>
    <property type="evidence" value="ECO:0007669"/>
    <property type="project" value="UniProtKB-KW"/>
</dbReference>
<dbReference type="Gene3D" id="1.20.870.10">
    <property type="entry name" value="Son of sevenless (SoS) protein Chain: S domain 1"/>
    <property type="match status" value="1"/>
</dbReference>
<dbReference type="SMART" id="SM00454">
    <property type="entry name" value="SAM"/>
    <property type="match status" value="1"/>
</dbReference>
<keyword evidence="19" id="KW-0175">Coiled coil</keyword>
<dbReference type="SUPFAM" id="SSF48366">
    <property type="entry name" value="Ras GEF"/>
    <property type="match status" value="1"/>
</dbReference>
<dbReference type="FunFam" id="2.60.120.10:FF:000015">
    <property type="entry name" value="Rap guanine nucleotide exchange factor 4"/>
    <property type="match status" value="1"/>
</dbReference>
<dbReference type="PROSITE" id="PS50105">
    <property type="entry name" value="SAM_DOMAIN"/>
    <property type="match status" value="1"/>
</dbReference>
<evidence type="ECO:0000256" key="20">
    <source>
        <dbReference type="SAM" id="MobiDB-lite"/>
    </source>
</evidence>
<dbReference type="GO" id="GO:0030552">
    <property type="term" value="F:cAMP binding"/>
    <property type="evidence" value="ECO:0007669"/>
    <property type="project" value="UniProtKB-KW"/>
</dbReference>
<dbReference type="Gene3D" id="1.10.8.1240">
    <property type="match status" value="1"/>
</dbReference>
<dbReference type="PANTHER" id="PTHR23113">
    <property type="entry name" value="GUANINE NUCLEOTIDE EXCHANGE FACTOR"/>
    <property type="match status" value="1"/>
</dbReference>
<evidence type="ECO:0000256" key="1">
    <source>
        <dbReference type="ARBA" id="ARBA00004170"/>
    </source>
</evidence>
<evidence type="ECO:0000256" key="4">
    <source>
        <dbReference type="ARBA" id="ARBA00022490"/>
    </source>
</evidence>
<dbReference type="PROSITE" id="PS50212">
    <property type="entry name" value="RASGEF_NTER"/>
    <property type="match status" value="1"/>
</dbReference>
<dbReference type="Proteomes" id="UP000664991">
    <property type="component" value="Unassembled WGS sequence"/>
</dbReference>
<dbReference type="InterPro" id="IPR000651">
    <property type="entry name" value="Ras-like_Gua-exchang_fac_N"/>
</dbReference>
<dbReference type="SMART" id="SM00100">
    <property type="entry name" value="cNMP"/>
    <property type="match status" value="2"/>
</dbReference>
<dbReference type="InterPro" id="IPR018490">
    <property type="entry name" value="cNMP-bd_dom_sf"/>
</dbReference>
<evidence type="ECO:0000256" key="14">
    <source>
        <dbReference type="ARBA" id="ARBA00072533"/>
    </source>
</evidence>
<dbReference type="EMBL" id="JAEMGP010000002">
    <property type="protein sequence ID" value="KAG5213732.1"/>
    <property type="molecule type" value="Genomic_DNA"/>
</dbReference>
<evidence type="ECO:0000259" key="25">
    <source>
        <dbReference type="PROSITE" id="PS50186"/>
    </source>
</evidence>
<dbReference type="CDD" id="cd01765">
    <property type="entry name" value="FERM_F0_F1"/>
    <property type="match status" value="1"/>
</dbReference>
<feature type="domain" description="Protein kinase" evidence="22">
    <location>
        <begin position="1187"/>
        <end position="1448"/>
    </location>
</feature>
<evidence type="ECO:0000256" key="5">
    <source>
        <dbReference type="ARBA" id="ARBA00022535"/>
    </source>
</evidence>
<dbReference type="InterPro" id="IPR019804">
    <property type="entry name" value="Ras_G-nucl-exch_fac_CS"/>
</dbReference>
<dbReference type="Pfam" id="PF00617">
    <property type="entry name" value="RasGEF"/>
    <property type="match status" value="1"/>
</dbReference>
<dbReference type="SUPFAM" id="SSF46785">
    <property type="entry name" value="Winged helix' DNA-binding domain"/>
    <property type="match status" value="1"/>
</dbReference>
<accession>A0A836AM25</accession>
<dbReference type="SMART" id="SM00229">
    <property type="entry name" value="RasGEFN"/>
    <property type="match status" value="1"/>
</dbReference>
<evidence type="ECO:0000256" key="16">
    <source>
        <dbReference type="ARBA" id="ARBA00077599"/>
    </source>
</evidence>
<evidence type="ECO:0000256" key="19">
    <source>
        <dbReference type="SAM" id="Coils"/>
    </source>
</evidence>
<comment type="caution">
    <text evidence="27">The sequence shown here is derived from an EMBL/GenBank/DDBJ whole genome shotgun (WGS) entry which is preliminary data.</text>
</comment>
<organism evidence="27 28">
    <name type="scientific">Ovis aries</name>
    <name type="common">Sheep</name>
    <dbReference type="NCBI Taxonomy" id="9940"/>
    <lineage>
        <taxon>Eukaryota</taxon>
        <taxon>Metazoa</taxon>
        <taxon>Chordata</taxon>
        <taxon>Craniata</taxon>
        <taxon>Vertebrata</taxon>
        <taxon>Euteleostomi</taxon>
        <taxon>Mammalia</taxon>
        <taxon>Eutheria</taxon>
        <taxon>Laurasiatheria</taxon>
        <taxon>Artiodactyla</taxon>
        <taxon>Ruminantia</taxon>
        <taxon>Pecora</taxon>
        <taxon>Bovidae</taxon>
        <taxon>Caprinae</taxon>
        <taxon>Ovis</taxon>
    </lineage>
</organism>
<dbReference type="GO" id="GO:0004672">
    <property type="term" value="F:protein kinase activity"/>
    <property type="evidence" value="ECO:0007669"/>
    <property type="project" value="InterPro"/>
</dbReference>
<keyword evidence="6" id="KW-0116">cAMP-binding</keyword>
<evidence type="ECO:0000256" key="13">
    <source>
        <dbReference type="ARBA" id="ARBA00057413"/>
    </source>
</evidence>
<feature type="domain" description="SAM" evidence="24">
    <location>
        <begin position="1621"/>
        <end position="1670"/>
    </location>
</feature>
<dbReference type="InterPro" id="IPR023578">
    <property type="entry name" value="Ras_GEF_dom_sf"/>
</dbReference>
<comment type="subcellular location">
    <subcellularLocation>
        <location evidence="2">Cytoplasm</location>
    </subcellularLocation>
    <subcellularLocation>
        <location evidence="1">Membrane</location>
        <topology evidence="1">Peripheral membrane protein</topology>
    </subcellularLocation>
</comment>
<dbReference type="FunFam" id="1.10.10.10:FF:000096">
    <property type="entry name" value="Rap guanine nucleotide exchange factor 4"/>
    <property type="match status" value="1"/>
</dbReference>
<gene>
    <name evidence="27" type="ORF">JEQ12_009518</name>
</gene>
<dbReference type="InterPro" id="IPR011009">
    <property type="entry name" value="Kinase-like_dom_sf"/>
</dbReference>
<dbReference type="InterPro" id="IPR000595">
    <property type="entry name" value="cNMP-bd_dom"/>
</dbReference>
<feature type="compositionally biased region" description="Polar residues" evidence="20">
    <location>
        <begin position="1977"/>
        <end position="1986"/>
    </location>
</feature>
<keyword evidence="5" id="KW-0140">cGMP</keyword>
<evidence type="ECO:0000256" key="6">
    <source>
        <dbReference type="ARBA" id="ARBA00022566"/>
    </source>
</evidence>
<dbReference type="SMART" id="SM00220">
    <property type="entry name" value="S_TKc"/>
    <property type="match status" value="1"/>
</dbReference>
<dbReference type="PRINTS" id="PR00109">
    <property type="entry name" value="TYRKINASE"/>
</dbReference>
<dbReference type="CDD" id="cd06224">
    <property type="entry name" value="REM"/>
    <property type="match status" value="1"/>
</dbReference>
<evidence type="ECO:0000256" key="8">
    <source>
        <dbReference type="ARBA" id="ARBA00022737"/>
    </source>
</evidence>
<evidence type="ECO:0000256" key="11">
    <source>
        <dbReference type="ARBA" id="ARBA00023136"/>
    </source>
</evidence>
<dbReference type="Gene3D" id="3.10.20.90">
    <property type="entry name" value="Phosphatidylinositol 3-kinase Catalytic Subunit, Chain A, domain 1"/>
    <property type="match status" value="1"/>
</dbReference>
<dbReference type="Pfam" id="PF00610">
    <property type="entry name" value="DEP"/>
    <property type="match status" value="1"/>
</dbReference>
<evidence type="ECO:0000256" key="17">
    <source>
        <dbReference type="ARBA" id="ARBA00081536"/>
    </source>
</evidence>
<evidence type="ECO:0000313" key="28">
    <source>
        <dbReference type="Proteomes" id="UP000664991"/>
    </source>
</evidence>
<evidence type="ECO:0000256" key="15">
    <source>
        <dbReference type="ARBA" id="ARBA00076925"/>
    </source>
</evidence>
<feature type="region of interest" description="Disordered" evidence="20">
    <location>
        <begin position="1914"/>
        <end position="2060"/>
    </location>
</feature>
<dbReference type="FunFam" id="3.30.200.20:FF:000220">
    <property type="entry name" value="mitogen-activated protein kinase kinase kinase 20 isoform X1"/>
    <property type="match status" value="1"/>
</dbReference>
<keyword evidence="9" id="KW-0547">Nucleotide-binding</keyword>
<sequence>MVAAHAAHSSSSAEWIACLDKRPLERSSEDVDIIFTRLKEVKAFEKFHPNLLHQICLCGYYENLEKGITLFRQGDIGTNWYAVLAGSLDVKVSETSSHQDAVTICTLGIGTAFGESILDNTPRHATIVTRESSELLRIEQKDFKALWEKYRQYMAGLLAPPYGVMETGSNNDRIPDKENTPLIEPHVPLRPANTITKVPSEKILRAGKILRNAILSRAPHMIRDRKYHLKTYRQCCVGTELVDWMLQQTPCVHSRTQAVGMWQVLVEDSVLNHVDQEHHFQDKYLFYRFLDDEHEDAPLPTEEEKKECDEELQDTMLLLSQMGPDAHMRMVLRKPPGQRTMDDLEIIYEELLHIKALSHLSTTVKRELAAVLIFESHAKGGTVLFNQGEEGTSWYIILKGSVNVVIYGKGVVCTLHEGDDFGKLALVNDAPRAASIVLREDNCHFLRVDKEDFNRILRDVEANTVRLKEHDQDVLVLEKVPAGNRASNQGNSQPQQKYTVMSGTPEKILEHFLETIRLEPALNEATDSVLNDFVMMHCVFMPNTQLCPALVAQYPFPSQGTEQEKMDYALNNKRRVIRLVLQWAAMYGDILQEDDVAMAFLEEFYVSVSDDARMLAALKEQLPELEKIVKQISEDAKAPQKKHKVLLQQFNTGDERAQKRQPIRGSDEVLFKVYCLDHTYTTIRVPVAASVKEVLSAVADKLGSGEGLIIVKMSSGGEKVVLKPNDVSVFTTLTINGRLFACPREQFDSLTPLPEQEGPTVGTMGTFELMSSKDLAYQMTIYDWELFNCVHELELIYHTFGRHHFKKTTANLDLFLRRFNEIQFWVVTEICLCSQPSKRVQLLKKFIKIAAHCKEYKNLNSFFAIVMGLSNVAVSRLALTWEKLPSKFKKFYAEFESLMDPSRNHRAYRLTVAKLDPPLIPFMPLLIKDMTFTHEGNKTFIDNLVNFEKMPPPPPAKSIRYFAVNFLIFCEAIRQVLPKPFFSDIVHVHGMLHCLLNPLAAARMDGEVQYYLCVDEHVPRADIYAASPSFISKATVVSKAGSLHGAANDCKYCQNSEILQEPTLQTGNNLNHLEDVWKLPQEEWGKTQDAMGVAILVKKNWNQALLALQALGSALGESRVLEEQWITSSCGFFLKHVSQVRFFFSNSILYAPSPDNLITRFCGSIILCHYEMSSLGTSFVQIKFDDLQFFENCGGGSFGSVYRAKWISQDKEVAVKKLLKIEKEAEILSVLSHRNIIQFYGVILEPPNYGIVTEYASLGSLYDYINSNRSEEMDMDHIMTWATDVAKGMHYLHMEAPVKVIHRDLKSRNVVIAADGVLKICDFGASRFHNHTTHMSLVGTFPWMAPEVIQSLPVSETCDTYSYGVVLWEMLTREVPFKGLEGLQVAWLVVEKNERLTIPSSCPRSFAELLHQCWEADAKKRPSFKQIISILESMSLDSKLSDQCNSFLHNKAEWRCEIEATLERLKKLERDLSFKEQELKERERRLKMWEQKLTEQSNTPLLLPLAARMSEESYFESKTEESNSAEMSCQITAASNGEGHGMNQSLQAMMLMGFGDIFSMNKAGAVLHSGMQINMQAKQNSSKTTSKRRGKKVNMALGFSDFDLSEGDDDDDDDGDSSAEMSVYASLFKENNITGKRLLLLEEEDLKDMGIISKGHIIHLKSAIEKLTHDYLNLFHFPPLIKGSVGEPEENEEKIVNLELVFGFHLKPGTGLQDCKWKMYMEMDGDEIAITYIKDVTFNTNLPDAEILKMTKPPFVMEKWIVGIMENQTVECTVTYESDVRTPKSTKHIHSIQWSRTKPQDEVKAVQLAIQTLFPNSEGTPRSRSDSSADCQWLDTLRMRQMASNSSLQRSQSNPILASQFFPYFNDQDSYAAAVRRTQVPIKYQQITPINQSRSSSPTQYGLTKNFSSLHLNSRDSGFSSVNTDSSLERGRYSGRSRNKYDRASHSLNSSPRGRHSGKSQHSTPSRERYSGKFYRVSQSALNAHQSPEFKRSPDASHQPRTIPGMPLCTDTDSRASEEESKVSEGGWTKVEYRKKPHRPSPAKTNRERPRGNFRGRRNF</sequence>
<dbReference type="SUPFAM" id="SSF47769">
    <property type="entry name" value="SAM/Pointed domain"/>
    <property type="match status" value="1"/>
</dbReference>
<feature type="coiled-coil region" evidence="19">
    <location>
        <begin position="1451"/>
        <end position="1499"/>
    </location>
</feature>
<evidence type="ECO:0000259" key="24">
    <source>
        <dbReference type="PROSITE" id="PS50105"/>
    </source>
</evidence>
<dbReference type="SMART" id="SM00147">
    <property type="entry name" value="RasGEF"/>
    <property type="match status" value="1"/>
</dbReference>
<dbReference type="PROSITE" id="PS00720">
    <property type="entry name" value="RASGEF"/>
    <property type="match status" value="1"/>
</dbReference>
<dbReference type="PROSITE" id="PS50009">
    <property type="entry name" value="RASGEF_CAT"/>
    <property type="match status" value="1"/>
</dbReference>
<dbReference type="InterPro" id="IPR029071">
    <property type="entry name" value="Ubiquitin-like_domsf"/>
</dbReference>
<dbReference type="CDD" id="cd14060">
    <property type="entry name" value="STKc_MLTK"/>
    <property type="match status" value="1"/>
</dbReference>
<comment type="function">
    <text evidence="13">Guanine nucleotide exchange factor (GEF) for RAP1A, RAP1B and RAP2A small GTPases that is activated by binding cAMP. Seems not to activate RAB3A. Involved in cAMP-dependent, PKA-independent exocytosis through interaction with RIMS2.</text>
</comment>
<dbReference type="FunFam" id="2.60.120.10:FF:000052">
    <property type="entry name" value="Rap guanine nucleotide exchange factor 4"/>
    <property type="match status" value="1"/>
</dbReference>
<dbReference type="Gene3D" id="1.10.10.10">
    <property type="entry name" value="Winged helix-like DNA-binding domain superfamily/Winged helix DNA-binding domain"/>
    <property type="match status" value="1"/>
</dbReference>
<feature type="domain" description="Ras-GEF" evidence="21">
    <location>
        <begin position="771"/>
        <end position="999"/>
    </location>
</feature>
<dbReference type="PROSITE" id="PS00108">
    <property type="entry name" value="PROTEIN_KINASE_ST"/>
    <property type="match status" value="1"/>
</dbReference>
<feature type="compositionally biased region" description="Basic and acidic residues" evidence="20">
    <location>
        <begin position="2012"/>
        <end position="2023"/>
    </location>
</feature>
<evidence type="ECO:0000256" key="7">
    <source>
        <dbReference type="ARBA" id="ARBA00022658"/>
    </source>
</evidence>
<keyword evidence="3" id="KW-0268">Exocytosis</keyword>
<evidence type="ECO:0000259" key="23">
    <source>
        <dbReference type="PROSITE" id="PS50042"/>
    </source>
</evidence>